<evidence type="ECO:0000259" key="8">
    <source>
        <dbReference type="Pfam" id="PF13567"/>
    </source>
</evidence>
<feature type="transmembrane region" description="Helical" evidence="6">
    <location>
        <begin position="297"/>
        <end position="318"/>
    </location>
</feature>
<dbReference type="InterPro" id="IPR025405">
    <property type="entry name" value="DUF4131"/>
</dbReference>
<sequence length="740" mass="78249">MPGEDHAGRRWGRDLGCIYPRGRGEGKVAELLPQPEGQAPRIGLRAAFLGLEAARGRLLPLGFGLFASGIALWFGLEHEPGAGHYLGAVALAALGLLAAWRLPDPWKLAGPGLSLLALGFLITGLRAHLVAAPVIGWRYYGAIEGRVSEIDRSASDALRLTLEDPVLERMGPEETPRRIRISLSGARLWHDPRPGERVMLTGHLARPEEPAAPGGFDFRRMAFFDGLGAVGYSPNPVLLLEPAASGEAWIGRLRLWLSAGIRASIGGEAGAFAAGAMTGDRSGISRATIEALRDSSLAHILAISGMNLAFLTSFLFGLIRGGIACWPRLALRVNAKKIAALIALPVAFFYLLLSGANVATERAFVMAAVLLLAVLLDRRALSLRPVALAGFLILIWRPESLVQPGFQMSMAATLALTGGFQALDGLLQRGRLPRLVLPVFALIASSLIGGLATAPYAAAHFSRFADYGLLANLLTVPAMGVLIMPMGVLAFLLAPFGLAFVPLWLMGLGAEWILFVAAWVAAMEGAVIGIAAPHWLALPLISLGGLWLICWPGRARLAGAGLILAGLICWPLAGRPDLLIAADGRLAGLRGAGLLGAGELALSSPRGSAFAAADWLERDGDLTPPAEAALRPGFSGTKAAREFSFAGLRGVMLQGEAGLAQLSQACARYDLVVLAARARAAPVRCPLLDQRLLSRTGALAFYREGGGIRLRQALRPRIWSGRPEAIPWPDLPFLAAPPDQ</sequence>
<dbReference type="PANTHER" id="PTHR30619:SF1">
    <property type="entry name" value="RECOMBINATION PROTEIN 2"/>
    <property type="match status" value="1"/>
</dbReference>
<evidence type="ECO:0000256" key="4">
    <source>
        <dbReference type="ARBA" id="ARBA00022989"/>
    </source>
</evidence>
<feature type="transmembrane region" description="Helical" evidence="6">
    <location>
        <begin position="555"/>
        <end position="573"/>
    </location>
</feature>
<gene>
    <name evidence="9" type="ORF">H0485_10885</name>
</gene>
<evidence type="ECO:0000256" key="6">
    <source>
        <dbReference type="SAM" id="Phobius"/>
    </source>
</evidence>
<keyword evidence="4 6" id="KW-1133">Transmembrane helix</keyword>
<dbReference type="InterPro" id="IPR004477">
    <property type="entry name" value="ComEC_N"/>
</dbReference>
<feature type="transmembrane region" description="Helical" evidence="6">
    <location>
        <begin position="381"/>
        <end position="398"/>
    </location>
</feature>
<feature type="transmembrane region" description="Helical" evidence="6">
    <location>
        <begin position="115"/>
        <end position="140"/>
    </location>
</feature>
<feature type="transmembrane region" description="Helical" evidence="6">
    <location>
        <begin position="82"/>
        <end position="103"/>
    </location>
</feature>
<evidence type="ECO:0000256" key="3">
    <source>
        <dbReference type="ARBA" id="ARBA00022692"/>
    </source>
</evidence>
<keyword evidence="2" id="KW-1003">Cell membrane</keyword>
<keyword evidence="5 6" id="KW-0472">Membrane</keyword>
<feature type="transmembrane region" description="Helical" evidence="6">
    <location>
        <begin position="435"/>
        <end position="458"/>
    </location>
</feature>
<comment type="caution">
    <text evidence="9">The sequence shown here is derived from an EMBL/GenBank/DDBJ whole genome shotgun (WGS) entry which is preliminary data.</text>
</comment>
<organism evidence="9 10">
    <name type="scientific">Pseudogemmobacter faecipullorum</name>
    <dbReference type="NCBI Taxonomy" id="2755041"/>
    <lineage>
        <taxon>Bacteria</taxon>
        <taxon>Pseudomonadati</taxon>
        <taxon>Pseudomonadota</taxon>
        <taxon>Alphaproteobacteria</taxon>
        <taxon>Rhodobacterales</taxon>
        <taxon>Paracoccaceae</taxon>
        <taxon>Pseudogemmobacter</taxon>
    </lineage>
</organism>
<protein>
    <submittedName>
        <fullName evidence="9">ComEC/Rec2 family competence protein</fullName>
    </submittedName>
</protein>
<keyword evidence="3 6" id="KW-0812">Transmembrane</keyword>
<dbReference type="NCBIfam" id="TIGR00360">
    <property type="entry name" value="ComEC_N-term"/>
    <property type="match status" value="1"/>
</dbReference>
<reference evidence="9 10" key="1">
    <citation type="submission" date="2020-07" db="EMBL/GenBank/DDBJ databases">
        <title>Pseudogemmobacter sp. nov., isolated from poultry manure in Taiwan.</title>
        <authorList>
            <person name="Lin S.-Y."/>
            <person name="Tang Y.-S."/>
            <person name="Young C.-C."/>
        </authorList>
    </citation>
    <scope>NUCLEOTIDE SEQUENCE [LARGE SCALE GENOMIC DNA]</scope>
    <source>
        <strain evidence="9 10">CC-YST710</strain>
    </source>
</reference>
<evidence type="ECO:0000313" key="9">
    <source>
        <dbReference type="EMBL" id="MCB5410504.1"/>
    </source>
</evidence>
<evidence type="ECO:0000313" key="10">
    <source>
        <dbReference type="Proteomes" id="UP001198571"/>
    </source>
</evidence>
<feature type="domain" description="ComEC/Rec2-related protein" evidence="7">
    <location>
        <begin position="278"/>
        <end position="553"/>
    </location>
</feature>
<feature type="transmembrane region" description="Helical" evidence="6">
    <location>
        <begin position="404"/>
        <end position="423"/>
    </location>
</feature>
<feature type="transmembrane region" description="Helical" evidence="6">
    <location>
        <begin position="338"/>
        <end position="353"/>
    </location>
</feature>
<feature type="transmembrane region" description="Helical" evidence="6">
    <location>
        <begin position="478"/>
        <end position="505"/>
    </location>
</feature>
<dbReference type="EMBL" id="JACDXX010000009">
    <property type="protein sequence ID" value="MCB5410504.1"/>
    <property type="molecule type" value="Genomic_DNA"/>
</dbReference>
<keyword evidence="10" id="KW-1185">Reference proteome</keyword>
<name>A0ABS8CMA4_9RHOB</name>
<evidence type="ECO:0000259" key="7">
    <source>
        <dbReference type="Pfam" id="PF03772"/>
    </source>
</evidence>
<dbReference type="InterPro" id="IPR052159">
    <property type="entry name" value="Competence_DNA_uptake"/>
</dbReference>
<dbReference type="PANTHER" id="PTHR30619">
    <property type="entry name" value="DNA INTERNALIZATION/COMPETENCE PROTEIN COMEC/REC2"/>
    <property type="match status" value="1"/>
</dbReference>
<proteinExistence type="predicted"/>
<comment type="subcellular location">
    <subcellularLocation>
        <location evidence="1">Cell membrane</location>
        <topology evidence="1">Multi-pass membrane protein</topology>
    </subcellularLocation>
</comment>
<feature type="transmembrane region" description="Helical" evidence="6">
    <location>
        <begin position="58"/>
        <end position="76"/>
    </location>
</feature>
<evidence type="ECO:0000256" key="1">
    <source>
        <dbReference type="ARBA" id="ARBA00004651"/>
    </source>
</evidence>
<dbReference type="Pfam" id="PF03772">
    <property type="entry name" value="Competence"/>
    <property type="match status" value="1"/>
</dbReference>
<feature type="transmembrane region" description="Helical" evidence="6">
    <location>
        <begin position="512"/>
        <end position="535"/>
    </location>
</feature>
<evidence type="ECO:0000256" key="5">
    <source>
        <dbReference type="ARBA" id="ARBA00023136"/>
    </source>
</evidence>
<evidence type="ECO:0000256" key="2">
    <source>
        <dbReference type="ARBA" id="ARBA00022475"/>
    </source>
</evidence>
<accession>A0ABS8CMA4</accession>
<dbReference type="Pfam" id="PF13567">
    <property type="entry name" value="DUF4131"/>
    <property type="match status" value="1"/>
</dbReference>
<dbReference type="Proteomes" id="UP001198571">
    <property type="component" value="Unassembled WGS sequence"/>
</dbReference>
<feature type="domain" description="DUF4131" evidence="8">
    <location>
        <begin position="87"/>
        <end position="235"/>
    </location>
</feature>